<keyword evidence="1" id="KW-0472">Membrane</keyword>
<feature type="transmembrane region" description="Helical" evidence="1">
    <location>
        <begin position="6"/>
        <end position="36"/>
    </location>
</feature>
<sequence length="82" mass="10051">METIELIYGVLVGYGFLFLVIFVISIPCMLTLMMYLKIEKWIKARKELMERVRAMPEMFDELQKTIYMLDTRIRRQEELRRR</sequence>
<name>A0A382K7J0_9ZZZZ</name>
<evidence type="ECO:0000256" key="1">
    <source>
        <dbReference type="SAM" id="Phobius"/>
    </source>
</evidence>
<reference evidence="2" key="1">
    <citation type="submission" date="2018-05" db="EMBL/GenBank/DDBJ databases">
        <authorList>
            <person name="Lanie J.A."/>
            <person name="Ng W.-L."/>
            <person name="Kazmierczak K.M."/>
            <person name="Andrzejewski T.M."/>
            <person name="Davidsen T.M."/>
            <person name="Wayne K.J."/>
            <person name="Tettelin H."/>
            <person name="Glass J.I."/>
            <person name="Rusch D."/>
            <person name="Podicherti R."/>
            <person name="Tsui H.-C.T."/>
            <person name="Winkler M.E."/>
        </authorList>
    </citation>
    <scope>NUCLEOTIDE SEQUENCE</scope>
</reference>
<keyword evidence="1" id="KW-0812">Transmembrane</keyword>
<dbReference type="EMBL" id="UINC01079169">
    <property type="protein sequence ID" value="SVC20914.1"/>
    <property type="molecule type" value="Genomic_DNA"/>
</dbReference>
<organism evidence="2">
    <name type="scientific">marine metagenome</name>
    <dbReference type="NCBI Taxonomy" id="408172"/>
    <lineage>
        <taxon>unclassified sequences</taxon>
        <taxon>metagenomes</taxon>
        <taxon>ecological metagenomes</taxon>
    </lineage>
</organism>
<evidence type="ECO:0000313" key="2">
    <source>
        <dbReference type="EMBL" id="SVC20914.1"/>
    </source>
</evidence>
<proteinExistence type="predicted"/>
<gene>
    <name evidence="2" type="ORF">METZ01_LOCUS273768</name>
</gene>
<keyword evidence="1" id="KW-1133">Transmembrane helix</keyword>
<protein>
    <submittedName>
        <fullName evidence="2">Uncharacterized protein</fullName>
    </submittedName>
</protein>
<dbReference type="AlphaFoldDB" id="A0A382K7J0"/>
<accession>A0A382K7J0</accession>